<protein>
    <submittedName>
        <fullName evidence="1">Cell wall surface anchored protein</fullName>
    </submittedName>
</protein>
<name>A0A2P6NA27_9EUKA</name>
<dbReference type="InParanoid" id="A0A2P6NA27"/>
<dbReference type="AlphaFoldDB" id="A0A2P6NA27"/>
<comment type="caution">
    <text evidence="1">The sequence shown here is derived from an EMBL/GenBank/DDBJ whole genome shotgun (WGS) entry which is preliminary data.</text>
</comment>
<gene>
    <name evidence="1" type="ORF">PROFUN_11226</name>
</gene>
<dbReference type="Proteomes" id="UP000241769">
    <property type="component" value="Unassembled WGS sequence"/>
</dbReference>
<organism evidence="1 2">
    <name type="scientific">Planoprotostelium fungivorum</name>
    <dbReference type="NCBI Taxonomy" id="1890364"/>
    <lineage>
        <taxon>Eukaryota</taxon>
        <taxon>Amoebozoa</taxon>
        <taxon>Evosea</taxon>
        <taxon>Variosea</taxon>
        <taxon>Cavosteliida</taxon>
        <taxon>Cavosteliaceae</taxon>
        <taxon>Planoprotostelium</taxon>
    </lineage>
</organism>
<accession>A0A2P6NA27</accession>
<evidence type="ECO:0000313" key="1">
    <source>
        <dbReference type="EMBL" id="PRP80811.1"/>
    </source>
</evidence>
<reference evidence="1 2" key="1">
    <citation type="journal article" date="2018" name="Genome Biol. Evol.">
        <title>Multiple Roots of Fruiting Body Formation in Amoebozoa.</title>
        <authorList>
            <person name="Hillmann F."/>
            <person name="Forbes G."/>
            <person name="Novohradska S."/>
            <person name="Ferling I."/>
            <person name="Riege K."/>
            <person name="Groth M."/>
            <person name="Westermann M."/>
            <person name="Marz M."/>
            <person name="Spaller T."/>
            <person name="Winckler T."/>
            <person name="Schaap P."/>
            <person name="Glockner G."/>
        </authorList>
    </citation>
    <scope>NUCLEOTIDE SEQUENCE [LARGE SCALE GENOMIC DNA]</scope>
    <source>
        <strain evidence="1 2">Jena</strain>
    </source>
</reference>
<keyword evidence="2" id="KW-1185">Reference proteome</keyword>
<sequence>MGRYLASQQTKHQMSAHFDVSKFLFMTEEAASQTMNTKLALLLCLFAAFVAADLSGSAQVTANSNTAASATLGGDPTLVAISALLPSLSVTSNATGTVTFALRTANIFNIITQAGGAFTFSGGVSFDGTGNSNGASGSAGVFANAGFAGGVTGILNIAANLLALQLDVSFKDGNGNAAAAQLTVSGTFAKLAANGNLQVGLFASSSDSVSSGGSSASTSSSATVAGTVPYSINTDGSYSYTVVVPAQTTTFIIKPFDATQAKSSNNGATAASSGSSSFSTSGFIPVALGYDFNLQGGQQYAFGNNIQVTPSASSGSAGTLKVQFNGFLNGATTAGNSGSTSSQSKPPNSASASTGSNLFFNGYYQFTGSSSANNVIQFSAPASSTNLFTNTTTSTSGSTTSSASASASVNSVGQAVAAGQAKLSWYKSTASGSAEAGASWARQASTSTYSASAGLKVYASVSSYSQWTVASSNGAATALQYAIGTLLLSALLGGQQYAFGNNIQVTPTASSGSAGTLKVQFNGFLNGATTAGNSGSTSSQSKPPNSASASTGSNLFFNGYYQFTGSSSANNVIQFSAPASSTNLFTNTTTSTSGSTTSSASASASVNSVGQAVAAGQAKLSWYKSTASGSAEAGASWARQASTSTYSASAGLKVYASVSSYSQWTVASSNGAATALQYAIGTLLLSALLVISF</sequence>
<evidence type="ECO:0000313" key="2">
    <source>
        <dbReference type="Proteomes" id="UP000241769"/>
    </source>
</evidence>
<dbReference type="EMBL" id="MDYQ01000137">
    <property type="protein sequence ID" value="PRP80811.1"/>
    <property type="molecule type" value="Genomic_DNA"/>
</dbReference>
<proteinExistence type="predicted"/>